<accession>A0A8I2ZCX7</accession>
<evidence type="ECO:0000313" key="3">
    <source>
        <dbReference type="Proteomes" id="UP000689129"/>
    </source>
</evidence>
<evidence type="ECO:0000313" key="2">
    <source>
        <dbReference type="EMBL" id="KAG7128091.1"/>
    </source>
</evidence>
<dbReference type="PANTHER" id="PTHR43991">
    <property type="entry name" value="WD REPEAT PROTEIN (AFU_ORTHOLOGUE AFUA_8G05640)-RELATED"/>
    <property type="match status" value="1"/>
</dbReference>
<sequence>MRMSYEELDGEGMDLQGLDWEDIGVSRKYARERRKLTYKNYTNKLDSDKWKIRPFDGAIPSSENFYSVHSQDPRFTEGQVTNNSSCITNHLQIHESRHSNSPLVAFASNDQGFRVMDIATQKFTLDTKFKFPMNCTALSPDGRLRVMVGDSNSVIIACAESGGPVQWLSGHRDHGFACAWSEDGWTVATAAQDKSVKIWDAQLASVRGLRFSPVGNGPPVLVAAEEADFVNIVNARTFRHKQTIDVFGEIGGVGFTDDGNELNILCPRTRLYWDDMEPF</sequence>
<protein>
    <submittedName>
        <fullName evidence="2">Putative WD repeat-containing protein C2A9.03 like</fullName>
    </submittedName>
</protein>
<dbReference type="OrthoDB" id="20669at2759"/>
<gene>
    <name evidence="2" type="ORF">HYQ45_012126</name>
</gene>
<proteinExistence type="predicted"/>
<dbReference type="Proteomes" id="UP000689129">
    <property type="component" value="Unassembled WGS sequence"/>
</dbReference>
<dbReference type="InterPro" id="IPR001680">
    <property type="entry name" value="WD40_rpt"/>
</dbReference>
<comment type="caution">
    <text evidence="2">The sequence shown here is derived from an EMBL/GenBank/DDBJ whole genome shotgun (WGS) entry which is preliminary data.</text>
</comment>
<name>A0A8I2ZCX7_VERLO</name>
<dbReference type="PANTHER" id="PTHR43991:SF12">
    <property type="entry name" value="WD REPEAT PROTEIN (AFU_ORTHOLOGUE AFUA_8G05640)"/>
    <property type="match status" value="1"/>
</dbReference>
<dbReference type="EMBL" id="JAEMWZ010000277">
    <property type="protein sequence ID" value="KAG7128091.1"/>
    <property type="molecule type" value="Genomic_DNA"/>
</dbReference>
<reference evidence="2" key="1">
    <citation type="journal article" date="2021" name="Mol. Plant Pathol.">
        <title>A 20-kb lineage-specific genomic region tames virulence in pathogenic amphidiploid Verticillium longisporum.</title>
        <authorList>
            <person name="Harting R."/>
            <person name="Starke J."/>
            <person name="Kusch H."/>
            <person name="Poggeler S."/>
            <person name="Maurus I."/>
            <person name="Schluter R."/>
            <person name="Landesfeind M."/>
            <person name="Bulla I."/>
            <person name="Nowrousian M."/>
            <person name="de Jonge R."/>
            <person name="Stahlhut G."/>
            <person name="Hoff K.J."/>
            <person name="Asshauer K.P."/>
            <person name="Thurmer A."/>
            <person name="Stanke M."/>
            <person name="Daniel R."/>
            <person name="Morgenstern B."/>
            <person name="Thomma B.P.H.J."/>
            <person name="Kronstad J.W."/>
            <person name="Braus-Stromeyer S.A."/>
            <person name="Braus G.H."/>
        </authorList>
    </citation>
    <scope>NUCLEOTIDE SEQUENCE</scope>
    <source>
        <strain evidence="2">Vl32</strain>
    </source>
</reference>
<dbReference type="PROSITE" id="PS50082">
    <property type="entry name" value="WD_REPEATS_2"/>
    <property type="match status" value="1"/>
</dbReference>
<dbReference type="AlphaFoldDB" id="A0A8I2ZCX7"/>
<organism evidence="2 3">
    <name type="scientific">Verticillium longisporum</name>
    <name type="common">Verticillium dahliae var. longisporum</name>
    <dbReference type="NCBI Taxonomy" id="100787"/>
    <lineage>
        <taxon>Eukaryota</taxon>
        <taxon>Fungi</taxon>
        <taxon>Dikarya</taxon>
        <taxon>Ascomycota</taxon>
        <taxon>Pezizomycotina</taxon>
        <taxon>Sordariomycetes</taxon>
        <taxon>Hypocreomycetidae</taxon>
        <taxon>Glomerellales</taxon>
        <taxon>Plectosphaerellaceae</taxon>
        <taxon>Verticillium</taxon>
    </lineage>
</organism>
<dbReference type="PROSITE" id="PS50294">
    <property type="entry name" value="WD_REPEATS_REGION"/>
    <property type="match status" value="1"/>
</dbReference>
<keyword evidence="1" id="KW-0853">WD repeat</keyword>
<evidence type="ECO:0000256" key="1">
    <source>
        <dbReference type="PROSITE-ProRule" id="PRU00221"/>
    </source>
</evidence>
<dbReference type="SMART" id="SM00320">
    <property type="entry name" value="WD40"/>
    <property type="match status" value="1"/>
</dbReference>
<feature type="repeat" description="WD" evidence="1">
    <location>
        <begin position="168"/>
        <end position="200"/>
    </location>
</feature>